<feature type="transmembrane region" description="Helical" evidence="11">
    <location>
        <begin position="397"/>
        <end position="420"/>
    </location>
</feature>
<proteinExistence type="inferred from homology"/>
<evidence type="ECO:0000259" key="12">
    <source>
        <dbReference type="Pfam" id="PF00999"/>
    </source>
</evidence>
<evidence type="ECO:0000256" key="2">
    <source>
        <dbReference type="ARBA" id="ARBA00022448"/>
    </source>
</evidence>
<dbReference type="GO" id="GO:0015385">
    <property type="term" value="F:sodium:proton antiporter activity"/>
    <property type="evidence" value="ECO:0007669"/>
    <property type="project" value="InterPro"/>
</dbReference>
<name>B6XD91_9GAMM</name>
<keyword evidence="11" id="KW-0997">Cell inner membrane</keyword>
<comment type="function">
    <text evidence="11">Na(+)/H(+) antiporter that extrudes sodium in exchange for external protons.</text>
</comment>
<evidence type="ECO:0000256" key="10">
    <source>
        <dbReference type="ARBA" id="ARBA00023201"/>
    </source>
</evidence>
<sequence length="552" mass="60777">MEHSMSVVTLVLVFLLAVVVSVFVSRLLKDIIPLPIIQIALGAALSFYGFTVEFEPHLFLFLFIPPLLFLDGWRIPKEALFQEIKPIISLAIGLVVVTVIGMGFFIHWLIPTISLAVAFALAAILSPTDPVSVSAMTVNSPLPSRMAHILEGESLLNDATGLVCFSFAVVAALTGEFSLTSAAGQFVLVAFGGIAIGLLVAWAIGWLNQFLVKRTGEEPAIQIMISLLMPFTAYLLAEHLHVSGILAAVVAGIAMHYEKIAGRMQAATRMQSKAVWDTVQAGLNGMIFILLGEQLPGMWTNMPQVAEAAGASHPWMLFVYVAVITIALGALRFAWVWISMTLTVFHHRRRGKQADEVRIRMMAVMATAGVRGAITLAGILTLPLLMPDGSLFPNRDVAIFLAMGVILCSLLIASIALPILTKGLVQDLPYDNDEIRARLALNEAAMAHIRELMNHPSEDVDEIAMRTEVGAQLLEIYGRRLDNSDETESDVFDLHRMIEMERSMSNSALKAKREALYQMRKGKNINERVYHRLRDELDLKEETLNHHKSSKH</sequence>
<feature type="transmembrane region" description="Helical" evidence="11">
    <location>
        <begin position="159"/>
        <end position="179"/>
    </location>
</feature>
<dbReference type="Gene3D" id="6.10.140.1330">
    <property type="match status" value="1"/>
</dbReference>
<keyword evidence="5 11" id="KW-0812">Transmembrane</keyword>
<evidence type="ECO:0000256" key="11">
    <source>
        <dbReference type="RuleBase" id="RU366002"/>
    </source>
</evidence>
<dbReference type="GO" id="GO:0015386">
    <property type="term" value="F:potassium:proton antiporter activity"/>
    <property type="evidence" value="ECO:0007669"/>
    <property type="project" value="TreeGrafter"/>
</dbReference>
<feature type="transmembrane region" description="Helical" evidence="11">
    <location>
        <begin position="359"/>
        <end position="385"/>
    </location>
</feature>
<feature type="transmembrane region" description="Helical" evidence="11">
    <location>
        <begin position="116"/>
        <end position="138"/>
    </location>
</feature>
<dbReference type="GO" id="GO:0051453">
    <property type="term" value="P:regulation of intracellular pH"/>
    <property type="evidence" value="ECO:0007669"/>
    <property type="project" value="TreeGrafter"/>
</dbReference>
<feature type="transmembrane region" description="Helical" evidence="11">
    <location>
        <begin position="6"/>
        <end position="24"/>
    </location>
</feature>
<keyword evidence="9 11" id="KW-0472">Membrane</keyword>
<keyword evidence="8 11" id="KW-0406">Ion transport</keyword>
<evidence type="ECO:0000256" key="9">
    <source>
        <dbReference type="ARBA" id="ARBA00023136"/>
    </source>
</evidence>
<gene>
    <name evidence="13" type="ORF">PROVALCAL_01313</name>
</gene>
<dbReference type="eggNOG" id="COG0025">
    <property type="taxonomic scope" value="Bacteria"/>
</dbReference>
<reference evidence="13 14" key="2">
    <citation type="submission" date="2008-10" db="EMBL/GenBank/DDBJ databases">
        <authorList>
            <person name="Fulton L."/>
            <person name="Clifton S."/>
            <person name="Fulton B."/>
            <person name="Xu J."/>
            <person name="Minx P."/>
            <person name="Pepin K.H."/>
            <person name="Johnson M."/>
            <person name="Bhonagiri V."/>
            <person name="Nash W.E."/>
            <person name="Mardis E.R."/>
            <person name="Wilson R.K."/>
        </authorList>
    </citation>
    <scope>NUCLEOTIDE SEQUENCE [LARGE SCALE GENOMIC DNA]</scope>
    <source>
        <strain evidence="13 14">DSM 30120</strain>
    </source>
</reference>
<dbReference type="Pfam" id="PF00999">
    <property type="entry name" value="Na_H_Exchanger"/>
    <property type="match status" value="1"/>
</dbReference>
<keyword evidence="4" id="KW-1003">Cell membrane</keyword>
<dbReference type="PANTHER" id="PTHR10110">
    <property type="entry name" value="SODIUM/HYDROGEN EXCHANGER"/>
    <property type="match status" value="1"/>
</dbReference>
<keyword evidence="10 11" id="KW-0739">Sodium transport</keyword>
<evidence type="ECO:0000313" key="13">
    <source>
        <dbReference type="EMBL" id="EEB46589.1"/>
    </source>
</evidence>
<keyword evidence="7 11" id="KW-0915">Sodium</keyword>
<dbReference type="AlphaFoldDB" id="B6XD91"/>
<dbReference type="GO" id="GO:0005886">
    <property type="term" value="C:plasma membrane"/>
    <property type="evidence" value="ECO:0007669"/>
    <property type="project" value="UniProtKB-SubCell"/>
</dbReference>
<dbReference type="InterPro" id="IPR018422">
    <property type="entry name" value="Cation/H_exchanger_CPA1"/>
</dbReference>
<feature type="transmembrane region" description="Helical" evidence="11">
    <location>
        <begin position="185"/>
        <end position="207"/>
    </location>
</feature>
<keyword evidence="6 11" id="KW-1133">Transmembrane helix</keyword>
<dbReference type="Proteomes" id="UP000003729">
    <property type="component" value="Unassembled WGS sequence"/>
</dbReference>
<dbReference type="GO" id="GO:0098719">
    <property type="term" value="P:sodium ion import across plasma membrane"/>
    <property type="evidence" value="ECO:0007669"/>
    <property type="project" value="TreeGrafter"/>
</dbReference>
<feature type="transmembrane region" description="Helical" evidence="11">
    <location>
        <begin position="274"/>
        <end position="295"/>
    </location>
</feature>
<dbReference type="PANTHER" id="PTHR10110:SF86">
    <property type="entry name" value="SODIUM_HYDROGEN EXCHANGER 7"/>
    <property type="match status" value="1"/>
</dbReference>
<protein>
    <submittedName>
        <fullName evidence="13">Na+/H+ antiporter</fullName>
    </submittedName>
</protein>
<evidence type="ECO:0000256" key="7">
    <source>
        <dbReference type="ARBA" id="ARBA00023053"/>
    </source>
</evidence>
<dbReference type="InterPro" id="IPR006153">
    <property type="entry name" value="Cation/H_exchanger_TM"/>
</dbReference>
<feature type="transmembrane region" description="Helical" evidence="11">
    <location>
        <begin position="315"/>
        <end position="338"/>
    </location>
</feature>
<evidence type="ECO:0000256" key="8">
    <source>
        <dbReference type="ARBA" id="ARBA00023065"/>
    </source>
</evidence>
<comment type="similarity">
    <text evidence="11">Belongs to the monovalent cation:proton antiporter 1 (CPA1) transporter (TC 2.A.36) family.</text>
</comment>
<reference evidence="13 14" key="1">
    <citation type="submission" date="2008-10" db="EMBL/GenBank/DDBJ databases">
        <title>Draft genome sequence of Providencia alcalifaciens (DSM 30120).</title>
        <authorList>
            <person name="Sudarsanam P."/>
            <person name="Ley R."/>
            <person name="Guruge J."/>
            <person name="Turnbaugh P.J."/>
            <person name="Mahowald M."/>
            <person name="Liep D."/>
            <person name="Gordon J."/>
        </authorList>
    </citation>
    <scope>NUCLEOTIDE SEQUENCE [LARGE SCALE GENOMIC DNA]</scope>
    <source>
        <strain evidence="13 14">DSM 30120</strain>
    </source>
</reference>
<organism evidence="13 14">
    <name type="scientific">Providencia alcalifaciens DSM 30120</name>
    <dbReference type="NCBI Taxonomy" id="520999"/>
    <lineage>
        <taxon>Bacteria</taxon>
        <taxon>Pseudomonadati</taxon>
        <taxon>Pseudomonadota</taxon>
        <taxon>Gammaproteobacteria</taxon>
        <taxon>Enterobacterales</taxon>
        <taxon>Morganellaceae</taxon>
        <taxon>Providencia</taxon>
    </lineage>
</organism>
<feature type="domain" description="Cation/H+ exchanger transmembrane" evidence="12">
    <location>
        <begin position="15"/>
        <end position="422"/>
    </location>
</feature>
<evidence type="ECO:0000256" key="6">
    <source>
        <dbReference type="ARBA" id="ARBA00022989"/>
    </source>
</evidence>
<comment type="caution">
    <text evidence="13">The sequence shown here is derived from an EMBL/GenBank/DDBJ whole genome shotgun (WGS) entry which is preliminary data.</text>
</comment>
<comment type="subcellular location">
    <subcellularLocation>
        <location evidence="11">Cell inner membrane</location>
        <topology evidence="11">Multi-pass membrane protein</topology>
    </subcellularLocation>
    <subcellularLocation>
        <location evidence="1">Cell membrane</location>
        <topology evidence="1">Multi-pass membrane protein</topology>
    </subcellularLocation>
</comment>
<dbReference type="EMBL" id="ABXW01000019">
    <property type="protein sequence ID" value="EEB46589.1"/>
    <property type="molecule type" value="Genomic_DNA"/>
</dbReference>
<evidence type="ECO:0000256" key="1">
    <source>
        <dbReference type="ARBA" id="ARBA00004651"/>
    </source>
</evidence>
<evidence type="ECO:0000256" key="5">
    <source>
        <dbReference type="ARBA" id="ARBA00022692"/>
    </source>
</evidence>
<evidence type="ECO:0000256" key="4">
    <source>
        <dbReference type="ARBA" id="ARBA00022475"/>
    </source>
</evidence>
<keyword evidence="2 11" id="KW-0813">Transport</keyword>
<feature type="transmembrane region" description="Helical" evidence="11">
    <location>
        <begin position="243"/>
        <end position="262"/>
    </location>
</feature>
<feature type="transmembrane region" description="Helical" evidence="11">
    <location>
        <begin position="31"/>
        <end position="51"/>
    </location>
</feature>
<keyword evidence="3 11" id="KW-0050">Antiport</keyword>
<dbReference type="NCBIfam" id="TIGR00831">
    <property type="entry name" value="a_cpa1"/>
    <property type="match status" value="1"/>
</dbReference>
<evidence type="ECO:0000313" key="14">
    <source>
        <dbReference type="Proteomes" id="UP000003729"/>
    </source>
</evidence>
<dbReference type="InterPro" id="IPR004705">
    <property type="entry name" value="Cation/H_exchanger_CPA1_bac"/>
</dbReference>
<feature type="transmembrane region" description="Helical" evidence="11">
    <location>
        <begin position="87"/>
        <end position="110"/>
    </location>
</feature>
<evidence type="ECO:0000256" key="3">
    <source>
        <dbReference type="ARBA" id="ARBA00022449"/>
    </source>
</evidence>
<accession>B6XD91</accession>